<keyword evidence="1" id="KW-0175">Coiled coil</keyword>
<accession>A0ABW7NBX2</accession>
<proteinExistence type="predicted"/>
<protein>
    <submittedName>
        <fullName evidence="3">HlyD family secretion protein</fullName>
    </submittedName>
</protein>
<evidence type="ECO:0000256" key="1">
    <source>
        <dbReference type="SAM" id="Coils"/>
    </source>
</evidence>
<evidence type="ECO:0000256" key="2">
    <source>
        <dbReference type="SAM" id="Phobius"/>
    </source>
</evidence>
<sequence>MLNITDDKIDDMLEEGDFYSLHTLKTPGMGRLLAKVSLTLVVSACLFLFLPWQQNIRGSGKVTALNPQNRPQTIESAISGRIKVWKISEGQHVTQGDTILTLSEVKDKYFDPNLLTRLSQQLEAKEQGLAAKMSKKEALERQIIALQETRAIKLRQARNYFQQSILKLEIDSIAFESEKIQFANSENTFDRNQKRYQAGNITLTKFQEIESKFQASRAKLISAENKWLQSKTELINYRISIAGTEAEYLDKISKAQSTVSETLADIHATEGEIAKIKNEFSNMEIRNQQYQIIAPQTGYIVRALKAGIGETIKEGEAVATIIPDSDDLAAEMHVRAMDLPFISTGRKVRIEFDGWPSLQFSGWPNASVGTFGGIVSVIDRVDSKPGSFRILVAPDPEDEAWPEQIRMGSGIKGWVMLNDVPIWFELWRQLNGFPPSIYENQQTTTNTSKK</sequence>
<keyword evidence="2" id="KW-0472">Membrane</keyword>
<feature type="coiled-coil region" evidence="1">
    <location>
        <begin position="122"/>
        <end position="156"/>
    </location>
</feature>
<dbReference type="PANTHER" id="PTHR30386:SF18">
    <property type="entry name" value="INNER MEMBRANE PROTEIN YIAV-RELATED"/>
    <property type="match status" value="1"/>
</dbReference>
<dbReference type="EMBL" id="JBIPKE010000017">
    <property type="protein sequence ID" value="MFH6983989.1"/>
    <property type="molecule type" value="Genomic_DNA"/>
</dbReference>
<dbReference type="Gene3D" id="2.40.50.100">
    <property type="match status" value="1"/>
</dbReference>
<dbReference type="Proteomes" id="UP001610063">
    <property type="component" value="Unassembled WGS sequence"/>
</dbReference>
<comment type="caution">
    <text evidence="3">The sequence shown here is derived from an EMBL/GenBank/DDBJ whole genome shotgun (WGS) entry which is preliminary data.</text>
</comment>
<feature type="transmembrane region" description="Helical" evidence="2">
    <location>
        <begin position="32"/>
        <end position="52"/>
    </location>
</feature>
<keyword evidence="4" id="KW-1185">Reference proteome</keyword>
<dbReference type="PANTHER" id="PTHR30386">
    <property type="entry name" value="MEMBRANE FUSION SUBUNIT OF EMRAB-TOLC MULTIDRUG EFFLUX PUMP"/>
    <property type="match status" value="1"/>
</dbReference>
<keyword evidence="2" id="KW-0812">Transmembrane</keyword>
<organism evidence="3 4">
    <name type="scientific">Marinoscillum luteum</name>
    <dbReference type="NCBI Taxonomy" id="861051"/>
    <lineage>
        <taxon>Bacteria</taxon>
        <taxon>Pseudomonadati</taxon>
        <taxon>Bacteroidota</taxon>
        <taxon>Cytophagia</taxon>
        <taxon>Cytophagales</taxon>
        <taxon>Reichenbachiellaceae</taxon>
        <taxon>Marinoscillum</taxon>
    </lineage>
</organism>
<dbReference type="InterPro" id="IPR050739">
    <property type="entry name" value="MFP"/>
</dbReference>
<gene>
    <name evidence="3" type="ORF">ACHKAR_11080</name>
</gene>
<name>A0ABW7NBX2_9BACT</name>
<keyword evidence="2" id="KW-1133">Transmembrane helix</keyword>
<dbReference type="RefSeq" id="WP_395417476.1">
    <property type="nucleotide sequence ID" value="NZ_JBIPKE010000017.1"/>
</dbReference>
<evidence type="ECO:0000313" key="3">
    <source>
        <dbReference type="EMBL" id="MFH6983989.1"/>
    </source>
</evidence>
<reference evidence="3 4" key="1">
    <citation type="journal article" date="2013" name="Int. J. Syst. Evol. Microbiol.">
        <title>Marinoscillum luteum sp. nov., isolated from marine sediment.</title>
        <authorList>
            <person name="Cha I.T."/>
            <person name="Park S.J."/>
            <person name="Kim S.J."/>
            <person name="Kim J.G."/>
            <person name="Jung M.Y."/>
            <person name="Shin K.S."/>
            <person name="Kwon K.K."/>
            <person name="Yang S.H."/>
            <person name="Seo Y.S."/>
            <person name="Rhee S.K."/>
        </authorList>
    </citation>
    <scope>NUCLEOTIDE SEQUENCE [LARGE SCALE GENOMIC DNA]</scope>
    <source>
        <strain evidence="3 4">KCTC 23939</strain>
    </source>
</reference>
<evidence type="ECO:0000313" key="4">
    <source>
        <dbReference type="Proteomes" id="UP001610063"/>
    </source>
</evidence>
<dbReference type="PRINTS" id="PR01490">
    <property type="entry name" value="RTXTOXIND"/>
</dbReference>